<comment type="caution">
    <text evidence="3">The sequence shown here is derived from an EMBL/GenBank/DDBJ whole genome shotgun (WGS) entry which is preliminary data.</text>
</comment>
<dbReference type="CDD" id="cd00371">
    <property type="entry name" value="HMA"/>
    <property type="match status" value="1"/>
</dbReference>
<evidence type="ECO:0000259" key="2">
    <source>
        <dbReference type="PROSITE" id="PS50846"/>
    </source>
</evidence>
<evidence type="ECO:0000313" key="4">
    <source>
        <dbReference type="Proteomes" id="UP000187172"/>
    </source>
</evidence>
<keyword evidence="4" id="KW-1185">Reference proteome</keyword>
<dbReference type="NCBIfam" id="TIGR00003">
    <property type="entry name" value="copper ion binding protein"/>
    <property type="match status" value="1"/>
</dbReference>
<dbReference type="SUPFAM" id="SSF55008">
    <property type="entry name" value="HMA, heavy metal-associated domain"/>
    <property type="match status" value="1"/>
</dbReference>
<dbReference type="GO" id="GO:0005507">
    <property type="term" value="F:copper ion binding"/>
    <property type="evidence" value="ECO:0007669"/>
    <property type="project" value="InterPro"/>
</dbReference>
<sequence>MKTITLNVNGMSCQHCVNSIEGALKQIGAGGKVNLSNASVEVQFDETKLTESKIKETIEDQGYDVV</sequence>
<dbReference type="FunFam" id="3.30.70.100:FF:000001">
    <property type="entry name" value="ATPase copper transporting beta"/>
    <property type="match status" value="1"/>
</dbReference>
<dbReference type="PROSITE" id="PS50846">
    <property type="entry name" value="HMA_2"/>
    <property type="match status" value="1"/>
</dbReference>
<evidence type="ECO:0000313" key="3">
    <source>
        <dbReference type="EMBL" id="OMF58852.1"/>
    </source>
</evidence>
<accession>A0A1R1F4B3</accession>
<dbReference type="Pfam" id="PF00403">
    <property type="entry name" value="HMA"/>
    <property type="match status" value="1"/>
</dbReference>
<reference evidence="3 4" key="1">
    <citation type="submission" date="2016-11" db="EMBL/GenBank/DDBJ databases">
        <title>Paenibacillus species isolates.</title>
        <authorList>
            <person name="Beno S.M."/>
        </authorList>
    </citation>
    <scope>NUCLEOTIDE SEQUENCE [LARGE SCALE GENOMIC DNA]</scope>
    <source>
        <strain evidence="3 4">FSL R5-0378</strain>
    </source>
</reference>
<evidence type="ECO:0000256" key="1">
    <source>
        <dbReference type="ARBA" id="ARBA00022723"/>
    </source>
</evidence>
<dbReference type="RefSeq" id="WP_076169045.1">
    <property type="nucleotide sequence ID" value="NZ_MRTP01000001.1"/>
</dbReference>
<dbReference type="AlphaFoldDB" id="A0A1R1F4B3"/>
<dbReference type="InterPro" id="IPR006121">
    <property type="entry name" value="HMA_dom"/>
</dbReference>
<dbReference type="InterPro" id="IPR036163">
    <property type="entry name" value="HMA_dom_sf"/>
</dbReference>
<protein>
    <submittedName>
        <fullName evidence="3">Copper resistance protein CopZ</fullName>
    </submittedName>
</protein>
<feature type="domain" description="HMA" evidence="2">
    <location>
        <begin position="2"/>
        <end position="66"/>
    </location>
</feature>
<keyword evidence="1" id="KW-0479">Metal-binding</keyword>
<name>A0A1R1F4B3_9BACL</name>
<gene>
    <name evidence="3" type="ORF">BK138_10315</name>
</gene>
<dbReference type="PRINTS" id="PR00944">
    <property type="entry name" value="CUEXPORT"/>
</dbReference>
<dbReference type="InterPro" id="IPR006122">
    <property type="entry name" value="HMA_Cu_ion-bd"/>
</dbReference>
<dbReference type="Gene3D" id="3.30.70.100">
    <property type="match status" value="1"/>
</dbReference>
<dbReference type="GO" id="GO:0006825">
    <property type="term" value="P:copper ion transport"/>
    <property type="evidence" value="ECO:0007669"/>
    <property type="project" value="InterPro"/>
</dbReference>
<dbReference type="InterPro" id="IPR000428">
    <property type="entry name" value="Cu-bd"/>
</dbReference>
<dbReference type="EMBL" id="MRTP01000001">
    <property type="protein sequence ID" value="OMF58852.1"/>
    <property type="molecule type" value="Genomic_DNA"/>
</dbReference>
<dbReference type="Proteomes" id="UP000187172">
    <property type="component" value="Unassembled WGS sequence"/>
</dbReference>
<proteinExistence type="predicted"/>
<dbReference type="STRING" id="297318.BK138_10315"/>
<organism evidence="3 4">
    <name type="scientific">Paenibacillus rhizosphaerae</name>
    <dbReference type="NCBI Taxonomy" id="297318"/>
    <lineage>
        <taxon>Bacteria</taxon>
        <taxon>Bacillati</taxon>
        <taxon>Bacillota</taxon>
        <taxon>Bacilli</taxon>
        <taxon>Bacillales</taxon>
        <taxon>Paenibacillaceae</taxon>
        <taxon>Paenibacillus</taxon>
    </lineage>
</organism>